<dbReference type="RefSeq" id="WP_126459986.1">
    <property type="nucleotide sequence ID" value="NZ_AP018721.1"/>
</dbReference>
<dbReference type="Pfam" id="PF13344">
    <property type="entry name" value="Hydrolase_6"/>
    <property type="match status" value="1"/>
</dbReference>
<dbReference type="PANTHER" id="PTHR19288">
    <property type="entry name" value="4-NITROPHENYLPHOSPHATASE-RELATED"/>
    <property type="match status" value="1"/>
</dbReference>
<evidence type="ECO:0000313" key="1">
    <source>
        <dbReference type="EMBL" id="TCS73785.1"/>
    </source>
</evidence>
<dbReference type="GO" id="GO:0016791">
    <property type="term" value="F:phosphatase activity"/>
    <property type="evidence" value="ECO:0007669"/>
    <property type="project" value="TreeGrafter"/>
</dbReference>
<sequence>MTEIPRVRIGELLPRYDVVLLDAYGVLVTLDGPLPGACELVEQLNHSGQAYSLLTNGAARLPENAARRYQGFGLAIPPERIITSASLLTAYFRDHGLAGRRCRVLGPADSLRYVELAGGEVVGLNEPFDVLVVCDQSGFPFLETVDDTLSQLIERIEAGRPAAMVLPNPDLMFPTGRGFGITSGSIALVIEAALALRYPRRPELRFARLGKPYAAIFEEAARRAGGRDMLMIGDQLETDIRGANDFGIDSALVMGGVVGMDAVGAGQPRPTWLLDTLMA</sequence>
<accession>A0A4R3JYH7</accession>
<dbReference type="SUPFAM" id="SSF56784">
    <property type="entry name" value="HAD-like"/>
    <property type="match status" value="1"/>
</dbReference>
<evidence type="ECO:0000313" key="2">
    <source>
        <dbReference type="Proteomes" id="UP000295135"/>
    </source>
</evidence>
<gene>
    <name evidence="1" type="ORF">EDC61_1017</name>
</gene>
<dbReference type="GO" id="GO:0005737">
    <property type="term" value="C:cytoplasm"/>
    <property type="evidence" value="ECO:0007669"/>
    <property type="project" value="TreeGrafter"/>
</dbReference>
<dbReference type="NCBIfam" id="TIGR01549">
    <property type="entry name" value="HAD-SF-IA-v1"/>
    <property type="match status" value="1"/>
</dbReference>
<name>A0A4R3JYH7_9PROT</name>
<dbReference type="AlphaFoldDB" id="A0A4R3JYH7"/>
<keyword evidence="2" id="KW-1185">Reference proteome</keyword>
<proteinExistence type="predicted"/>
<dbReference type="Proteomes" id="UP000295135">
    <property type="component" value="Unassembled WGS sequence"/>
</dbReference>
<organism evidence="1 2">
    <name type="scientific">Sulfuritortus calidifontis</name>
    <dbReference type="NCBI Taxonomy" id="1914471"/>
    <lineage>
        <taxon>Bacteria</taxon>
        <taxon>Pseudomonadati</taxon>
        <taxon>Pseudomonadota</taxon>
        <taxon>Betaproteobacteria</taxon>
        <taxon>Nitrosomonadales</taxon>
        <taxon>Thiobacillaceae</taxon>
        <taxon>Sulfuritortus</taxon>
    </lineage>
</organism>
<dbReference type="InterPro" id="IPR036412">
    <property type="entry name" value="HAD-like_sf"/>
</dbReference>
<dbReference type="Pfam" id="PF13242">
    <property type="entry name" value="Hydrolase_like"/>
    <property type="match status" value="1"/>
</dbReference>
<dbReference type="InterPro" id="IPR023214">
    <property type="entry name" value="HAD_sf"/>
</dbReference>
<dbReference type="OrthoDB" id="9810449at2"/>
<dbReference type="InterPro" id="IPR006439">
    <property type="entry name" value="HAD-SF_hydro_IA"/>
</dbReference>
<protein>
    <submittedName>
        <fullName evidence="1">NagD protein</fullName>
    </submittedName>
</protein>
<reference evidence="1 2" key="1">
    <citation type="submission" date="2019-03" db="EMBL/GenBank/DDBJ databases">
        <title>Genomic Encyclopedia of Type Strains, Phase IV (KMG-IV): sequencing the most valuable type-strain genomes for metagenomic binning, comparative biology and taxonomic classification.</title>
        <authorList>
            <person name="Goeker M."/>
        </authorList>
    </citation>
    <scope>NUCLEOTIDE SEQUENCE [LARGE SCALE GENOMIC DNA]</scope>
    <source>
        <strain evidence="1 2">DSM 103923</strain>
    </source>
</reference>
<dbReference type="PANTHER" id="PTHR19288:SF90">
    <property type="entry name" value="OS08G0542600 PROTEIN"/>
    <property type="match status" value="1"/>
</dbReference>
<dbReference type="Gene3D" id="3.40.50.1000">
    <property type="entry name" value="HAD superfamily/HAD-like"/>
    <property type="match status" value="2"/>
</dbReference>
<comment type="caution">
    <text evidence="1">The sequence shown here is derived from an EMBL/GenBank/DDBJ whole genome shotgun (WGS) entry which is preliminary data.</text>
</comment>
<dbReference type="EMBL" id="SLZY01000001">
    <property type="protein sequence ID" value="TCS73785.1"/>
    <property type="molecule type" value="Genomic_DNA"/>
</dbReference>
<dbReference type="InterPro" id="IPR006357">
    <property type="entry name" value="HAD-SF_hydro_IIA"/>
</dbReference>